<feature type="binding site" evidence="5 6">
    <location>
        <position position="130"/>
    </location>
    <ligand>
        <name>Zn(2+)</name>
        <dbReference type="ChEBI" id="CHEBI:29105"/>
    </ligand>
</feature>
<feature type="binding site" evidence="5">
    <location>
        <begin position="101"/>
        <end position="104"/>
    </location>
    <ligand>
        <name>NAD(+)</name>
        <dbReference type="ChEBI" id="CHEBI:57540"/>
    </ligand>
</feature>
<dbReference type="SUPFAM" id="SSF52467">
    <property type="entry name" value="DHS-like NAD/FAD-binding domain"/>
    <property type="match status" value="1"/>
</dbReference>
<sequence length="304" mass="32272">MPSPADLDRLAALVAAGDVLVLTGAGISTDSGIPDYRGPDGTRRVAPMQHREFVMSSDARRRYWARAFVGWRRLSAVGPNAGHHAVAALQRGGLLRAVITQNVDGLHQAAGATDVIELHGALADVVCLTCRDRSDRRALDARIAAENPDFHPDADAIRPDGDVRLDDVEIAGFRTPRCLVCGADTLKPDVVFFGDNVPRERVQRCFALTDAARSLLVLGSSLQVFSGYRFVRRADARGIPVGIVTRGPTRGDGEATLRIDAPLAEVLPPLVRRLGLERGDGGASQAATRAIASAGTAPVAPPDD</sequence>
<feature type="compositionally biased region" description="Low complexity" evidence="7">
    <location>
        <begin position="285"/>
        <end position="297"/>
    </location>
</feature>
<comment type="catalytic activity">
    <reaction evidence="5">
        <text>N(6)-acetyl-L-lysyl-[protein] + NAD(+) + H2O = 2''-O-acetyl-ADP-D-ribose + nicotinamide + L-lysyl-[protein]</text>
        <dbReference type="Rhea" id="RHEA:43636"/>
        <dbReference type="Rhea" id="RHEA-COMP:9752"/>
        <dbReference type="Rhea" id="RHEA-COMP:10731"/>
        <dbReference type="ChEBI" id="CHEBI:15377"/>
        <dbReference type="ChEBI" id="CHEBI:17154"/>
        <dbReference type="ChEBI" id="CHEBI:29969"/>
        <dbReference type="ChEBI" id="CHEBI:57540"/>
        <dbReference type="ChEBI" id="CHEBI:61930"/>
        <dbReference type="ChEBI" id="CHEBI:83767"/>
        <dbReference type="EC" id="2.3.1.286"/>
    </reaction>
</comment>
<evidence type="ECO:0000256" key="1">
    <source>
        <dbReference type="ARBA" id="ARBA00022679"/>
    </source>
</evidence>
<dbReference type="InterPro" id="IPR050134">
    <property type="entry name" value="NAD-dep_sirtuin_deacylases"/>
</dbReference>
<evidence type="ECO:0000256" key="3">
    <source>
        <dbReference type="ARBA" id="ARBA00022833"/>
    </source>
</evidence>
<keyword evidence="3 5" id="KW-0862">Zinc</keyword>
<dbReference type="Gene3D" id="3.40.50.1220">
    <property type="entry name" value="TPP-binding domain"/>
    <property type="match status" value="1"/>
</dbReference>
<keyword evidence="4 5" id="KW-0520">NAD</keyword>
<feature type="binding site" evidence="5">
    <location>
        <position position="263"/>
    </location>
    <ligand>
        <name>NAD(+)</name>
        <dbReference type="ChEBI" id="CHEBI:57540"/>
    </ligand>
</feature>
<protein>
    <recommendedName>
        <fullName evidence="5">NAD-dependent protein deacetylase</fullName>
        <ecNumber evidence="5">2.3.1.286</ecNumber>
    </recommendedName>
    <alternativeName>
        <fullName evidence="5">Regulatory protein SIR2 homolog</fullName>
    </alternativeName>
</protein>
<dbReference type="PANTHER" id="PTHR11085">
    <property type="entry name" value="NAD-DEPENDENT PROTEIN DEACYLASE SIRTUIN-5, MITOCHONDRIAL-RELATED"/>
    <property type="match status" value="1"/>
</dbReference>
<dbReference type="NCBIfam" id="NF003738">
    <property type="entry name" value="PRK05333.1"/>
    <property type="match status" value="1"/>
</dbReference>
<dbReference type="Proteomes" id="UP001277761">
    <property type="component" value="Unassembled WGS sequence"/>
</dbReference>
<feature type="binding site" evidence="5">
    <location>
        <begin position="219"/>
        <end position="221"/>
    </location>
    <ligand>
        <name>NAD(+)</name>
        <dbReference type="ChEBI" id="CHEBI:57540"/>
    </ligand>
</feature>
<evidence type="ECO:0000259" key="8">
    <source>
        <dbReference type="PROSITE" id="PS50305"/>
    </source>
</evidence>
<evidence type="ECO:0000256" key="2">
    <source>
        <dbReference type="ARBA" id="ARBA00022723"/>
    </source>
</evidence>
<organism evidence="9 10">
    <name type="scientific">Patulibacter brassicae</name>
    <dbReference type="NCBI Taxonomy" id="1705717"/>
    <lineage>
        <taxon>Bacteria</taxon>
        <taxon>Bacillati</taxon>
        <taxon>Actinomycetota</taxon>
        <taxon>Thermoleophilia</taxon>
        <taxon>Solirubrobacterales</taxon>
        <taxon>Patulibacteraceae</taxon>
        <taxon>Patulibacter</taxon>
    </lineage>
</organism>
<keyword evidence="2 5" id="KW-0479">Metal-binding</keyword>
<evidence type="ECO:0000313" key="10">
    <source>
        <dbReference type="Proteomes" id="UP001277761"/>
    </source>
</evidence>
<reference evidence="9 10" key="1">
    <citation type="submission" date="2023-11" db="EMBL/GenBank/DDBJ databases">
        <authorList>
            <person name="Xu M."/>
            <person name="Jiang T."/>
        </authorList>
    </citation>
    <scope>NUCLEOTIDE SEQUENCE [LARGE SCALE GENOMIC DNA]</scope>
    <source>
        <strain evidence="9 10">SD</strain>
    </source>
</reference>
<dbReference type="HAMAP" id="MF_01967">
    <property type="entry name" value="Sirtuin_ClassII"/>
    <property type="match status" value="1"/>
</dbReference>
<accession>A0ABU4VLA1</accession>
<dbReference type="EC" id="2.3.1.286" evidence="5"/>
<evidence type="ECO:0000256" key="5">
    <source>
        <dbReference type="HAMAP-Rule" id="MF_01967"/>
    </source>
</evidence>
<dbReference type="InterPro" id="IPR026590">
    <property type="entry name" value="Ssirtuin_cat_dom"/>
</dbReference>
<feature type="active site" description="Proton acceptor" evidence="5 6">
    <location>
        <position position="119"/>
    </location>
</feature>
<keyword evidence="10" id="KW-1185">Reference proteome</keyword>
<dbReference type="InterPro" id="IPR003000">
    <property type="entry name" value="Sirtuin"/>
</dbReference>
<evidence type="ECO:0000256" key="7">
    <source>
        <dbReference type="SAM" id="MobiDB-lite"/>
    </source>
</evidence>
<keyword evidence="5" id="KW-0963">Cytoplasm</keyword>
<dbReference type="PANTHER" id="PTHR11085:SF10">
    <property type="entry name" value="NAD-DEPENDENT PROTEIN DEACYLASE SIRTUIN-5, MITOCHONDRIAL-RELATED"/>
    <property type="match status" value="1"/>
</dbReference>
<feature type="region of interest" description="Disordered" evidence="7">
    <location>
        <begin position="285"/>
        <end position="304"/>
    </location>
</feature>
<evidence type="ECO:0000256" key="6">
    <source>
        <dbReference type="PROSITE-ProRule" id="PRU00236"/>
    </source>
</evidence>
<dbReference type="RefSeq" id="WP_319954287.1">
    <property type="nucleotide sequence ID" value="NZ_JAXAVX010000004.1"/>
</dbReference>
<comment type="caution">
    <text evidence="9">The sequence shown here is derived from an EMBL/GenBank/DDBJ whole genome shotgun (WGS) entry which is preliminary data.</text>
</comment>
<dbReference type="Pfam" id="PF02146">
    <property type="entry name" value="SIR2"/>
    <property type="match status" value="1"/>
</dbReference>
<dbReference type="InterPro" id="IPR029035">
    <property type="entry name" value="DHS-like_NAD/FAD-binding_dom"/>
</dbReference>
<dbReference type="Gene3D" id="3.30.1600.10">
    <property type="entry name" value="SIR2/SIRT2 'Small Domain"/>
    <property type="match status" value="1"/>
</dbReference>
<dbReference type="InterPro" id="IPR026587">
    <property type="entry name" value="Sirtuin_class_II"/>
</dbReference>
<evidence type="ECO:0000256" key="4">
    <source>
        <dbReference type="ARBA" id="ARBA00023027"/>
    </source>
</evidence>
<comment type="caution">
    <text evidence="5">Lacks conserved residue(s) required for the propagation of feature annotation.</text>
</comment>
<dbReference type="PROSITE" id="PS50305">
    <property type="entry name" value="SIRTUIN"/>
    <property type="match status" value="1"/>
</dbReference>
<comment type="subcellular location">
    <subcellularLocation>
        <location evidence="5">Cytoplasm</location>
    </subcellularLocation>
</comment>
<feature type="binding site" evidence="5 6">
    <location>
        <position position="127"/>
    </location>
    <ligand>
        <name>Zn(2+)</name>
        <dbReference type="ChEBI" id="CHEBI:29105"/>
    </ligand>
</feature>
<feature type="binding site" evidence="5 6">
    <location>
        <position position="178"/>
    </location>
    <ligand>
        <name>Zn(2+)</name>
        <dbReference type="ChEBI" id="CHEBI:29105"/>
    </ligand>
</feature>
<comment type="function">
    <text evidence="5">NAD-dependent protein deacetylase which modulates the activities of several enzymes which are inactive in their acetylated form.</text>
</comment>
<proteinExistence type="inferred from homology"/>
<evidence type="ECO:0000313" key="9">
    <source>
        <dbReference type="EMBL" id="MDX8152132.1"/>
    </source>
</evidence>
<name>A0ABU4VLA1_9ACTN</name>
<dbReference type="InterPro" id="IPR026591">
    <property type="entry name" value="Sirtuin_cat_small_dom_sf"/>
</dbReference>
<gene>
    <name evidence="5" type="primary">cobB</name>
    <name evidence="9" type="ORF">SK069_11045</name>
</gene>
<feature type="domain" description="Deacetylase sirtuin-type" evidence="8">
    <location>
        <begin position="1"/>
        <end position="277"/>
    </location>
</feature>
<feature type="binding site" evidence="5 6">
    <location>
        <position position="181"/>
    </location>
    <ligand>
        <name>Zn(2+)</name>
        <dbReference type="ChEBI" id="CHEBI:29105"/>
    </ligand>
</feature>
<keyword evidence="1 5" id="KW-0808">Transferase</keyword>
<comment type="similarity">
    <text evidence="5">Belongs to the sirtuin family. Class II subfamily.</text>
</comment>
<dbReference type="EMBL" id="JAXAVX010000004">
    <property type="protein sequence ID" value="MDX8152132.1"/>
    <property type="molecule type" value="Genomic_DNA"/>
</dbReference>
<comment type="cofactor">
    <cofactor evidence="5">
        <name>Zn(2+)</name>
        <dbReference type="ChEBI" id="CHEBI:29105"/>
    </cofactor>
    <text evidence="5">Binds 1 zinc ion per subunit.</text>
</comment>